<gene>
    <name evidence="2" type="ORF">DSM112329_04037</name>
</gene>
<reference evidence="2" key="1">
    <citation type="submission" date="2022-12" db="EMBL/GenBank/DDBJ databases">
        <title>Paraconexibacter alkalitolerans sp. nov. and Baekduia alba sp. nov., isolated from soil and emended description of the genera Paraconexibacter (Chun et al., 2020) and Baekduia (An et al., 2020).</title>
        <authorList>
            <person name="Vieira S."/>
            <person name="Huber K.J."/>
            <person name="Geppert A."/>
            <person name="Wolf J."/>
            <person name="Neumann-Schaal M."/>
            <person name="Muesken M."/>
            <person name="Overmann J."/>
        </authorList>
    </citation>
    <scope>NUCLEOTIDE SEQUENCE</scope>
    <source>
        <strain evidence="2">AEG42_29</strain>
    </source>
</reference>
<dbReference type="InterPro" id="IPR041413">
    <property type="entry name" value="MLTR_LBD"/>
</dbReference>
<dbReference type="PANTHER" id="PTHR35010:SF4">
    <property type="entry name" value="BLL5781 PROTEIN"/>
    <property type="match status" value="1"/>
</dbReference>
<dbReference type="Pfam" id="PF01381">
    <property type="entry name" value="HTH_3"/>
    <property type="match status" value="1"/>
</dbReference>
<dbReference type="Pfam" id="PF17765">
    <property type="entry name" value="MLTR_LBD"/>
    <property type="match status" value="1"/>
</dbReference>
<dbReference type="SUPFAM" id="SSF47413">
    <property type="entry name" value="lambda repressor-like DNA-binding domains"/>
    <property type="match status" value="1"/>
</dbReference>
<dbReference type="Gene3D" id="1.10.260.40">
    <property type="entry name" value="lambda repressor-like DNA-binding domains"/>
    <property type="match status" value="1"/>
</dbReference>
<dbReference type="SMART" id="SM00530">
    <property type="entry name" value="HTH_XRE"/>
    <property type="match status" value="1"/>
</dbReference>
<feature type="domain" description="HTH cro/C1-type" evidence="1">
    <location>
        <begin position="15"/>
        <end position="69"/>
    </location>
</feature>
<dbReference type="KEGG" id="parq:DSM112329_04037"/>
<organism evidence="2">
    <name type="scientific">Paraconexibacter sp. AEG42_29</name>
    <dbReference type="NCBI Taxonomy" id="2997339"/>
    <lineage>
        <taxon>Bacteria</taxon>
        <taxon>Bacillati</taxon>
        <taxon>Actinomycetota</taxon>
        <taxon>Thermoleophilia</taxon>
        <taxon>Solirubrobacterales</taxon>
        <taxon>Paraconexibacteraceae</taxon>
        <taxon>Paraconexibacter</taxon>
    </lineage>
</organism>
<protein>
    <submittedName>
        <fullName evidence="2">Transcriptional regulator</fullName>
    </submittedName>
</protein>
<evidence type="ECO:0000259" key="1">
    <source>
        <dbReference type="PROSITE" id="PS50943"/>
    </source>
</evidence>
<dbReference type="InterPro" id="IPR010982">
    <property type="entry name" value="Lambda_DNA-bd_dom_sf"/>
</dbReference>
<name>A0AAU7B0A6_9ACTN</name>
<dbReference type="Gene3D" id="3.30.450.180">
    <property type="match status" value="1"/>
</dbReference>
<evidence type="ECO:0000313" key="2">
    <source>
        <dbReference type="EMBL" id="XAY07157.1"/>
    </source>
</evidence>
<dbReference type="InterPro" id="IPR001387">
    <property type="entry name" value="Cro/C1-type_HTH"/>
</dbReference>
<accession>A0AAU7B0A6</accession>
<dbReference type="PROSITE" id="PS50943">
    <property type="entry name" value="HTH_CROC1"/>
    <property type="match status" value="1"/>
</dbReference>
<dbReference type="PANTHER" id="PTHR35010">
    <property type="entry name" value="BLL4672 PROTEIN-RELATED"/>
    <property type="match status" value="1"/>
</dbReference>
<dbReference type="EMBL" id="CP114014">
    <property type="protein sequence ID" value="XAY07157.1"/>
    <property type="molecule type" value="Genomic_DNA"/>
</dbReference>
<dbReference type="AlphaFoldDB" id="A0AAU7B0A6"/>
<proteinExistence type="predicted"/>
<dbReference type="CDD" id="cd00093">
    <property type="entry name" value="HTH_XRE"/>
    <property type="match status" value="1"/>
</dbReference>
<dbReference type="RefSeq" id="WP_354698363.1">
    <property type="nucleotide sequence ID" value="NZ_CP114014.1"/>
</dbReference>
<dbReference type="GO" id="GO:0003677">
    <property type="term" value="F:DNA binding"/>
    <property type="evidence" value="ECO:0007669"/>
    <property type="project" value="InterPro"/>
</dbReference>
<sequence length="269" mass="29095">MTGQAVHPKRVGDLLRDWRTRRRLSQMELALEAGVSARHVSFVETGRARPSAEMILHLAEQLDVPLRERNQLLLAGGFAPVYSQRDLDDLLGEVSPVKAALDQILTAHEPAPALAVDRHWGMVAANRAVGLLLTGVAPHLLEPPVNVLRLSLHPEGLAPRIVNLDQWRSHVLDRLLRQAAQSGDPALHALHAELVALPGGADPYAHEQLADLFVPLRLQGPDGVELTFLSTVTTFGTATDITLAELAVEAFFPADTVTADVMRAAAALD</sequence>